<name>A0A7Y0AL83_9FLAO</name>
<reference evidence="1 2" key="1">
    <citation type="submission" date="2020-04" db="EMBL/GenBank/DDBJ databases">
        <title>Chryseobacterium sp. RP-3-3 sp. nov., isolated from Jeju soil.</title>
        <authorList>
            <person name="Dahal R.H."/>
        </authorList>
    </citation>
    <scope>NUCLEOTIDE SEQUENCE [LARGE SCALE GENOMIC DNA]</scope>
    <source>
        <strain evidence="1 2">RP-3-3</strain>
    </source>
</reference>
<dbReference type="RefSeq" id="WP_169233794.1">
    <property type="nucleotide sequence ID" value="NZ_JABBGI010000005.1"/>
</dbReference>
<proteinExistence type="predicted"/>
<protein>
    <submittedName>
        <fullName evidence="1">Uncharacterized protein</fullName>
    </submittedName>
</protein>
<dbReference type="Pfam" id="PF22535">
    <property type="entry name" value="DUF7003"/>
    <property type="match status" value="1"/>
</dbReference>
<gene>
    <name evidence="1" type="ORF">HHL23_05400</name>
</gene>
<keyword evidence="2" id="KW-1185">Reference proteome</keyword>
<dbReference type="AlphaFoldDB" id="A0A7Y0AL83"/>
<sequence>MSYTENVILEQLDLAFKGEPGRYYPKVQTQDIKYNFFLNLEHGYCETAGSRIHLYADENQWAIVFEKSGYQNRATRAEIELDYIGNCIDYVVDKYPERNYISNSSNIVLIDNNEYEKIENGQGITDMENFELIGENTKEIKVRDKLIPFNNNYVDYEKVGIKLRDYDNPKKLIGFGDLIRFYYEINPGLISATEDEIRKHIPKSLKKLMTIDKFHYNPNILPRKQEMYQLISKILVNKDASYWKPTLEFNNSWKNWESGNL</sequence>
<evidence type="ECO:0000313" key="2">
    <source>
        <dbReference type="Proteomes" id="UP000544054"/>
    </source>
</evidence>
<accession>A0A7Y0AL83</accession>
<dbReference type="InterPro" id="IPR054272">
    <property type="entry name" value="DUF7003"/>
</dbReference>
<evidence type="ECO:0000313" key="1">
    <source>
        <dbReference type="EMBL" id="NML69227.1"/>
    </source>
</evidence>
<dbReference type="EMBL" id="JABBGI010000005">
    <property type="protein sequence ID" value="NML69227.1"/>
    <property type="molecule type" value="Genomic_DNA"/>
</dbReference>
<comment type="caution">
    <text evidence="1">The sequence shown here is derived from an EMBL/GenBank/DDBJ whole genome shotgun (WGS) entry which is preliminary data.</text>
</comment>
<organism evidence="1 2">
    <name type="scientific">Chryseobacterium antibioticum</name>
    <dbReference type="NCBI Taxonomy" id="2728847"/>
    <lineage>
        <taxon>Bacteria</taxon>
        <taxon>Pseudomonadati</taxon>
        <taxon>Bacteroidota</taxon>
        <taxon>Flavobacteriia</taxon>
        <taxon>Flavobacteriales</taxon>
        <taxon>Weeksellaceae</taxon>
        <taxon>Chryseobacterium group</taxon>
        <taxon>Chryseobacterium</taxon>
    </lineage>
</organism>
<dbReference type="Proteomes" id="UP000544054">
    <property type="component" value="Unassembled WGS sequence"/>
</dbReference>